<gene>
    <name evidence="2" type="ORF">SPARVUS_LOCUS3190650</name>
</gene>
<keyword evidence="1" id="KW-0812">Transmembrane</keyword>
<accession>A0ABN9BMY0</accession>
<sequence>MSQARSFAGNALDDVIDKGVHNAHGLGRDAGVGVDPLEHLVHADGITLLPALPPLLAVLLLALGHGILGALLVCRCGLGWFRNVFFFFFF</sequence>
<keyword evidence="1" id="KW-0472">Membrane</keyword>
<keyword evidence="3" id="KW-1185">Reference proteome</keyword>
<protein>
    <submittedName>
        <fullName evidence="2">Uncharacterized protein</fullName>
    </submittedName>
</protein>
<dbReference type="EMBL" id="CATNWA010004782">
    <property type="protein sequence ID" value="CAI9548671.1"/>
    <property type="molecule type" value="Genomic_DNA"/>
</dbReference>
<evidence type="ECO:0000313" key="3">
    <source>
        <dbReference type="Proteomes" id="UP001162483"/>
    </source>
</evidence>
<evidence type="ECO:0000256" key="1">
    <source>
        <dbReference type="SAM" id="Phobius"/>
    </source>
</evidence>
<proteinExistence type="predicted"/>
<feature type="non-terminal residue" evidence="2">
    <location>
        <position position="90"/>
    </location>
</feature>
<feature type="transmembrane region" description="Helical" evidence="1">
    <location>
        <begin position="55"/>
        <end position="74"/>
    </location>
</feature>
<dbReference type="Proteomes" id="UP001162483">
    <property type="component" value="Unassembled WGS sequence"/>
</dbReference>
<organism evidence="2 3">
    <name type="scientific">Staurois parvus</name>
    <dbReference type="NCBI Taxonomy" id="386267"/>
    <lineage>
        <taxon>Eukaryota</taxon>
        <taxon>Metazoa</taxon>
        <taxon>Chordata</taxon>
        <taxon>Craniata</taxon>
        <taxon>Vertebrata</taxon>
        <taxon>Euteleostomi</taxon>
        <taxon>Amphibia</taxon>
        <taxon>Batrachia</taxon>
        <taxon>Anura</taxon>
        <taxon>Neobatrachia</taxon>
        <taxon>Ranoidea</taxon>
        <taxon>Ranidae</taxon>
        <taxon>Staurois</taxon>
    </lineage>
</organism>
<name>A0ABN9BMY0_9NEOB</name>
<comment type="caution">
    <text evidence="2">The sequence shown here is derived from an EMBL/GenBank/DDBJ whole genome shotgun (WGS) entry which is preliminary data.</text>
</comment>
<evidence type="ECO:0000313" key="2">
    <source>
        <dbReference type="EMBL" id="CAI9548671.1"/>
    </source>
</evidence>
<keyword evidence="1" id="KW-1133">Transmembrane helix</keyword>
<reference evidence="2" key="1">
    <citation type="submission" date="2023-05" db="EMBL/GenBank/DDBJ databases">
        <authorList>
            <person name="Stuckert A."/>
        </authorList>
    </citation>
    <scope>NUCLEOTIDE SEQUENCE</scope>
</reference>